<keyword evidence="5" id="KW-0663">Pyridoxal phosphate</keyword>
<dbReference type="SUPFAM" id="SSF53383">
    <property type="entry name" value="PLP-dependent transferases"/>
    <property type="match status" value="1"/>
</dbReference>
<keyword evidence="3 6" id="KW-0032">Aminotransferase</keyword>
<dbReference type="Gene3D" id="3.40.640.10">
    <property type="entry name" value="Type I PLP-dependent aspartate aminotransferase-like (Major domain)"/>
    <property type="match status" value="1"/>
</dbReference>
<evidence type="ECO:0000256" key="1">
    <source>
        <dbReference type="ARBA" id="ARBA00001933"/>
    </source>
</evidence>
<evidence type="ECO:0000256" key="6">
    <source>
        <dbReference type="RuleBase" id="RU000481"/>
    </source>
</evidence>
<accession>A0A2H6CRF4</accession>
<reference evidence="8 9" key="1">
    <citation type="submission" date="2016-05" db="EMBL/GenBank/DDBJ databases">
        <title>Whole genome sequencing of Tetragenococcus halophilus subsp. halophilus NISL 7118.</title>
        <authorList>
            <person name="Shiwa Y."/>
            <person name="Nishimura I."/>
            <person name="Yoshikawa H."/>
            <person name="Koyama Y."/>
            <person name="Oguma T."/>
        </authorList>
    </citation>
    <scope>NUCLEOTIDE SEQUENCE [LARGE SCALE GENOMIC DNA]</scope>
    <source>
        <strain evidence="8 9">NISL 7118</strain>
    </source>
</reference>
<name>A0A2H6CRF4_TETHA</name>
<evidence type="ECO:0000256" key="2">
    <source>
        <dbReference type="ARBA" id="ARBA00007441"/>
    </source>
</evidence>
<dbReference type="GO" id="GO:0008483">
    <property type="term" value="F:transaminase activity"/>
    <property type="evidence" value="ECO:0007669"/>
    <property type="project" value="UniProtKB-KW"/>
</dbReference>
<dbReference type="InterPro" id="IPR015422">
    <property type="entry name" value="PyrdxlP-dep_Trfase_small"/>
</dbReference>
<evidence type="ECO:0000256" key="5">
    <source>
        <dbReference type="ARBA" id="ARBA00022898"/>
    </source>
</evidence>
<dbReference type="InterPro" id="IPR015424">
    <property type="entry name" value="PyrdxlP-dep_Trfase"/>
</dbReference>
<dbReference type="CDD" id="cd00609">
    <property type="entry name" value="AAT_like"/>
    <property type="match status" value="1"/>
</dbReference>
<keyword evidence="9" id="KW-1185">Reference proteome</keyword>
<organism evidence="8 9">
    <name type="scientific">Tetragenococcus halophilus subsp. halophilus</name>
    <dbReference type="NCBI Taxonomy" id="1513897"/>
    <lineage>
        <taxon>Bacteria</taxon>
        <taxon>Bacillati</taxon>
        <taxon>Bacillota</taxon>
        <taxon>Bacilli</taxon>
        <taxon>Lactobacillales</taxon>
        <taxon>Enterococcaceae</taxon>
        <taxon>Tetragenococcus</taxon>
    </lineage>
</organism>
<feature type="domain" description="Aminotransferase class I/classII large" evidence="7">
    <location>
        <begin position="33"/>
        <end position="388"/>
    </location>
</feature>
<proteinExistence type="inferred from homology"/>
<dbReference type="Gene3D" id="3.90.1150.10">
    <property type="entry name" value="Aspartate Aminotransferase, domain 1"/>
    <property type="match status" value="1"/>
</dbReference>
<evidence type="ECO:0000259" key="7">
    <source>
        <dbReference type="Pfam" id="PF00155"/>
    </source>
</evidence>
<dbReference type="FunFam" id="3.40.640.10:FF:000033">
    <property type="entry name" value="Aspartate aminotransferase"/>
    <property type="match status" value="1"/>
</dbReference>
<dbReference type="EMBL" id="BDEC01000012">
    <property type="protein sequence ID" value="GBD67573.1"/>
    <property type="molecule type" value="Genomic_DNA"/>
</dbReference>
<dbReference type="PROSITE" id="PS00105">
    <property type="entry name" value="AA_TRANSFER_CLASS_1"/>
    <property type="match status" value="1"/>
</dbReference>
<sequence length="398" mass="44342">MYMRFSQRSENLEPSVTLGASEKAKQLKAQGADVLSLTVGEPDFTTPVHIQEAAVEAIRSGKTSFYTPTAGIPQLKQAIVAYLKKYYGLSYDTSETMVTDGAKFALYTLFQAILNQGDEVIIPVPYWVSYGEQVKLAAGTPIFVKGKEENQFKVTAEQLEEARTKNTKAVILNSPSNPTGMIYSKEELEKIGAWAVEHDILIVSDDIYGRLVYDDNVFTPIATISEKIRRQTLIVNGVSKSYSMTGWRIGFVAGDKDLIKAMSDIASQSTSNPAAASQYAAAEALNGPQDSVEEMRKAFEERMKRIYPLLLEIPGFKLQRPQGAFYFFPNVKETMEICGYNDVTEFTEALLNEAHVATVTGQGFGSNENIRISYATDMKTLEEMVKRIKEFVEKKRQN</sequence>
<dbReference type="Proteomes" id="UP000236214">
    <property type="component" value="Unassembled WGS sequence"/>
</dbReference>
<dbReference type="PRINTS" id="PR00753">
    <property type="entry name" value="ACCSYNTHASE"/>
</dbReference>
<dbReference type="GO" id="GO:0030170">
    <property type="term" value="F:pyridoxal phosphate binding"/>
    <property type="evidence" value="ECO:0007669"/>
    <property type="project" value="InterPro"/>
</dbReference>
<gene>
    <name evidence="8" type="ORF">TEHN7118_0379</name>
</gene>
<dbReference type="InterPro" id="IPR004839">
    <property type="entry name" value="Aminotransferase_I/II_large"/>
</dbReference>
<dbReference type="GO" id="GO:0006520">
    <property type="term" value="P:amino acid metabolic process"/>
    <property type="evidence" value="ECO:0007669"/>
    <property type="project" value="InterPro"/>
</dbReference>
<dbReference type="PANTHER" id="PTHR46383:SF1">
    <property type="entry name" value="ASPARTATE AMINOTRANSFERASE"/>
    <property type="match status" value="1"/>
</dbReference>
<comment type="cofactor">
    <cofactor evidence="1 6">
        <name>pyridoxal 5'-phosphate</name>
        <dbReference type="ChEBI" id="CHEBI:597326"/>
    </cofactor>
</comment>
<dbReference type="Pfam" id="PF00155">
    <property type="entry name" value="Aminotran_1_2"/>
    <property type="match status" value="1"/>
</dbReference>
<evidence type="ECO:0000256" key="3">
    <source>
        <dbReference type="ARBA" id="ARBA00022576"/>
    </source>
</evidence>
<comment type="caution">
    <text evidence="8">The sequence shown here is derived from an EMBL/GenBank/DDBJ whole genome shotgun (WGS) entry which is preliminary data.</text>
</comment>
<dbReference type="InterPro" id="IPR004838">
    <property type="entry name" value="NHTrfase_class1_PyrdxlP-BS"/>
</dbReference>
<evidence type="ECO:0000256" key="4">
    <source>
        <dbReference type="ARBA" id="ARBA00022679"/>
    </source>
</evidence>
<dbReference type="PANTHER" id="PTHR46383">
    <property type="entry name" value="ASPARTATE AMINOTRANSFERASE"/>
    <property type="match status" value="1"/>
</dbReference>
<evidence type="ECO:0000313" key="9">
    <source>
        <dbReference type="Proteomes" id="UP000236214"/>
    </source>
</evidence>
<evidence type="ECO:0000313" key="8">
    <source>
        <dbReference type="EMBL" id="GBD67573.1"/>
    </source>
</evidence>
<comment type="similarity">
    <text evidence="2 6">Belongs to the class-I pyridoxal-phosphate-dependent aminotransferase family.</text>
</comment>
<dbReference type="InterPro" id="IPR015421">
    <property type="entry name" value="PyrdxlP-dep_Trfase_major"/>
</dbReference>
<dbReference type="InterPro" id="IPR050596">
    <property type="entry name" value="AspAT/PAT-like"/>
</dbReference>
<keyword evidence="4 6" id="KW-0808">Transferase</keyword>
<protein>
    <recommendedName>
        <fullName evidence="6">Aminotransferase</fullName>
        <ecNumber evidence="6">2.6.1.-</ecNumber>
    </recommendedName>
</protein>
<dbReference type="EC" id="2.6.1.-" evidence="6"/>
<dbReference type="AlphaFoldDB" id="A0A2H6CRF4"/>